<dbReference type="InterPro" id="IPR005135">
    <property type="entry name" value="Endo/exonuclease/phosphatase"/>
</dbReference>
<name>A0AAE1MR36_9FABA</name>
<sequence length="217" mass="24055">MFNIIFWNVRGACGRSMFRNIKLLCSKYNPTMLLLAETKCESDGHLQCLRKLGFDQLVSMPSVGRSGGIAAAWKSNFLSVSLLCSNRQYLHLNCNGGGIPPFVLTGVYALPEANHKFVLWEDLRGLASSMVAPWVVMGDFNDISAASERTGGSGVNGARYNLFNNRLQQCNLSDLGAIGPKFTWRGPRLRDGRRLFERLDRAVANQSFLTQLSDCIV</sequence>
<dbReference type="EMBL" id="JAWXYG010000005">
    <property type="protein sequence ID" value="KAK4273505.1"/>
    <property type="molecule type" value="Genomic_DNA"/>
</dbReference>
<keyword evidence="3" id="KW-1185">Reference proteome</keyword>
<dbReference type="AlphaFoldDB" id="A0AAE1MR36"/>
<feature type="domain" description="Endonuclease/exonuclease/phosphatase" evidence="1">
    <location>
        <begin position="7"/>
        <end position="210"/>
    </location>
</feature>
<dbReference type="SUPFAM" id="SSF56219">
    <property type="entry name" value="DNase I-like"/>
    <property type="match status" value="1"/>
</dbReference>
<accession>A0AAE1MR36</accession>
<comment type="caution">
    <text evidence="2">The sequence shown here is derived from an EMBL/GenBank/DDBJ whole genome shotgun (WGS) entry which is preliminary data.</text>
</comment>
<evidence type="ECO:0000313" key="3">
    <source>
        <dbReference type="Proteomes" id="UP001293593"/>
    </source>
</evidence>
<dbReference type="InterPro" id="IPR036691">
    <property type="entry name" value="Endo/exonu/phosph_ase_sf"/>
</dbReference>
<protein>
    <recommendedName>
        <fullName evidence="1">Endonuclease/exonuclease/phosphatase domain-containing protein</fullName>
    </recommendedName>
</protein>
<dbReference type="Pfam" id="PF03372">
    <property type="entry name" value="Exo_endo_phos"/>
    <property type="match status" value="1"/>
</dbReference>
<dbReference type="Gene3D" id="3.60.10.10">
    <property type="entry name" value="Endonuclease/exonuclease/phosphatase"/>
    <property type="match status" value="1"/>
</dbReference>
<evidence type="ECO:0000313" key="2">
    <source>
        <dbReference type="EMBL" id="KAK4273505.1"/>
    </source>
</evidence>
<dbReference type="PANTHER" id="PTHR35218">
    <property type="entry name" value="RNASE H DOMAIN-CONTAINING PROTEIN"/>
    <property type="match status" value="1"/>
</dbReference>
<dbReference type="GO" id="GO:0003824">
    <property type="term" value="F:catalytic activity"/>
    <property type="evidence" value="ECO:0007669"/>
    <property type="project" value="InterPro"/>
</dbReference>
<reference evidence="2" key="1">
    <citation type="submission" date="2023-10" db="EMBL/GenBank/DDBJ databases">
        <title>Chromosome-level genome of the transformable northern wattle, Acacia crassicarpa.</title>
        <authorList>
            <person name="Massaro I."/>
            <person name="Sinha N.R."/>
            <person name="Poethig S."/>
            <person name="Leichty A.R."/>
        </authorList>
    </citation>
    <scope>NUCLEOTIDE SEQUENCE</scope>
    <source>
        <strain evidence="2">Acra3RX</strain>
        <tissue evidence="2">Leaf</tissue>
    </source>
</reference>
<organism evidence="2 3">
    <name type="scientific">Acacia crassicarpa</name>
    <name type="common">northern wattle</name>
    <dbReference type="NCBI Taxonomy" id="499986"/>
    <lineage>
        <taxon>Eukaryota</taxon>
        <taxon>Viridiplantae</taxon>
        <taxon>Streptophyta</taxon>
        <taxon>Embryophyta</taxon>
        <taxon>Tracheophyta</taxon>
        <taxon>Spermatophyta</taxon>
        <taxon>Magnoliopsida</taxon>
        <taxon>eudicotyledons</taxon>
        <taxon>Gunneridae</taxon>
        <taxon>Pentapetalae</taxon>
        <taxon>rosids</taxon>
        <taxon>fabids</taxon>
        <taxon>Fabales</taxon>
        <taxon>Fabaceae</taxon>
        <taxon>Caesalpinioideae</taxon>
        <taxon>mimosoid clade</taxon>
        <taxon>Acacieae</taxon>
        <taxon>Acacia</taxon>
    </lineage>
</organism>
<proteinExistence type="predicted"/>
<evidence type="ECO:0000259" key="1">
    <source>
        <dbReference type="Pfam" id="PF03372"/>
    </source>
</evidence>
<gene>
    <name evidence="2" type="ORF">QN277_021888</name>
</gene>
<dbReference type="PANTHER" id="PTHR35218:SF7">
    <property type="entry name" value="ENDONUCLEASE_EXONUCLEASE_PHOSPHATASE"/>
    <property type="match status" value="1"/>
</dbReference>
<dbReference type="Proteomes" id="UP001293593">
    <property type="component" value="Unassembled WGS sequence"/>
</dbReference>